<gene>
    <name evidence="4" type="primary">cpdA</name>
    <name evidence="4" type="ORF">DSM104329_03767</name>
</gene>
<keyword evidence="4" id="KW-0378">Hydrolase</keyword>
<feature type="compositionally biased region" description="Basic and acidic residues" evidence="1">
    <location>
        <begin position="36"/>
        <end position="59"/>
    </location>
</feature>
<evidence type="ECO:0000256" key="1">
    <source>
        <dbReference type="SAM" id="MobiDB-lite"/>
    </source>
</evidence>
<reference evidence="4" key="1">
    <citation type="journal article" date="2022" name="Int. J. Syst. Evol. Microbiol.">
        <title>Pseudomonas aegrilactucae sp. nov. and Pseudomonas morbosilactucae sp. nov., pathogens causing bacterial rot of lettuce in Japan.</title>
        <authorList>
            <person name="Sawada H."/>
            <person name="Fujikawa T."/>
            <person name="Satou M."/>
        </authorList>
    </citation>
    <scope>NUCLEOTIDE SEQUENCE</scope>
    <source>
        <strain evidence="4">0166_1</strain>
    </source>
</reference>
<dbReference type="InterPro" id="IPR029052">
    <property type="entry name" value="Metallo-depent_PP-like"/>
</dbReference>
<proteinExistence type="predicted"/>
<dbReference type="GO" id="GO:0004115">
    <property type="term" value="F:3',5'-cyclic-AMP phosphodiesterase activity"/>
    <property type="evidence" value="ECO:0007669"/>
    <property type="project" value="UniProtKB-EC"/>
</dbReference>
<dbReference type="Gene3D" id="3.60.21.10">
    <property type="match status" value="1"/>
</dbReference>
<dbReference type="SUPFAM" id="SSF56300">
    <property type="entry name" value="Metallo-dependent phosphatases"/>
    <property type="match status" value="1"/>
</dbReference>
<feature type="chain" id="PRO_5038681332" evidence="2">
    <location>
        <begin position="22"/>
        <end position="474"/>
    </location>
</feature>
<name>A0A9E6XZE6_9ACTN</name>
<sequence>MRRAVLVALAVLMAALPGCGAGDPGPDAGGSTLHATLRDPDGDGVLDRSPGEPLRDRGGRSRPVRTLATFAQIADAHVRDEESPARIPFLDRLGAPFTSTFRPQEALTLQVLDAAVDAVDALHPDAVVQTGDLADNAQRNELTAAMTVLRGGVVDPDSGARGPSGPQLSTNPDPFFYRPGVDAPRHPGLLRAAQRRFRAHGLDAPLYSVLGNHDVLVAGELRPDARTQALATGNRAIVALDPQRLRDIPIPRGDRGGEGGVGAIGTGTIARVLETARTERVPADPARREVTIGEAMTITGARTVQAFDIGPVRGLALDLVRPEGGSGGRVSAAQLAWLRGQLDRAGRRPVVVFTHQPLRRSEGGAAALALLGAHRNVLAAVAGHSHRNAIRRGPGGVWLIETASLADFPQQTRFFRVVRTADGATALETFMVDLDPGPGGLAATSLELAFLDAQGGRPNGFAGRREDRNARLYR</sequence>
<accession>A0A9E6XZE6</accession>
<keyword evidence="5" id="KW-1185">Reference proteome</keyword>
<dbReference type="EC" id="3.1.4.53" evidence="4"/>
<dbReference type="Pfam" id="PF00149">
    <property type="entry name" value="Metallophos"/>
    <property type="match status" value="1"/>
</dbReference>
<dbReference type="Proteomes" id="UP001162834">
    <property type="component" value="Chromosome"/>
</dbReference>
<evidence type="ECO:0000256" key="2">
    <source>
        <dbReference type="SAM" id="SignalP"/>
    </source>
</evidence>
<feature type="region of interest" description="Disordered" evidence="1">
    <location>
        <begin position="25"/>
        <end position="61"/>
    </location>
</feature>
<dbReference type="PANTHER" id="PTHR43143">
    <property type="entry name" value="METALLOPHOSPHOESTERASE, CALCINEURIN SUPERFAMILY"/>
    <property type="match status" value="1"/>
</dbReference>
<dbReference type="PANTHER" id="PTHR43143:SF1">
    <property type="entry name" value="SERINE_THREONINE-PROTEIN PHOSPHATASE CPPED1"/>
    <property type="match status" value="1"/>
</dbReference>
<dbReference type="InterPro" id="IPR051918">
    <property type="entry name" value="STPP_CPPED1"/>
</dbReference>
<keyword evidence="2" id="KW-0732">Signal</keyword>
<feature type="signal peptide" evidence="2">
    <location>
        <begin position="1"/>
        <end position="21"/>
    </location>
</feature>
<dbReference type="KEGG" id="sbae:DSM104329_03767"/>
<protein>
    <submittedName>
        <fullName evidence="4">3',5'-cyclic adenosine monophosphate phosphodiesterase CpdA</fullName>
        <ecNumber evidence="4">3.1.4.53</ecNumber>
    </submittedName>
</protein>
<evidence type="ECO:0000313" key="5">
    <source>
        <dbReference type="Proteomes" id="UP001162834"/>
    </source>
</evidence>
<dbReference type="InterPro" id="IPR004843">
    <property type="entry name" value="Calcineurin-like_PHP"/>
</dbReference>
<dbReference type="AlphaFoldDB" id="A0A9E6XZE6"/>
<evidence type="ECO:0000313" key="4">
    <source>
        <dbReference type="EMBL" id="UGS37352.1"/>
    </source>
</evidence>
<organism evidence="4 5">
    <name type="scientific">Capillimicrobium parvum</name>
    <dbReference type="NCBI Taxonomy" id="2884022"/>
    <lineage>
        <taxon>Bacteria</taxon>
        <taxon>Bacillati</taxon>
        <taxon>Actinomycetota</taxon>
        <taxon>Thermoleophilia</taxon>
        <taxon>Solirubrobacterales</taxon>
        <taxon>Capillimicrobiaceae</taxon>
        <taxon>Capillimicrobium</taxon>
    </lineage>
</organism>
<dbReference type="EMBL" id="CP087164">
    <property type="protein sequence ID" value="UGS37352.1"/>
    <property type="molecule type" value="Genomic_DNA"/>
</dbReference>
<feature type="domain" description="Calcineurin-like phosphoesterase" evidence="3">
    <location>
        <begin position="69"/>
        <end position="387"/>
    </location>
</feature>
<dbReference type="RefSeq" id="WP_259311408.1">
    <property type="nucleotide sequence ID" value="NZ_CP087164.1"/>
</dbReference>
<feature type="region of interest" description="Disordered" evidence="1">
    <location>
        <begin position="153"/>
        <end position="173"/>
    </location>
</feature>
<evidence type="ECO:0000259" key="3">
    <source>
        <dbReference type="Pfam" id="PF00149"/>
    </source>
</evidence>